<keyword evidence="3" id="KW-1185">Reference proteome</keyword>
<name>A0A5B7HGD7_PORTR</name>
<sequence length="77" mass="8736">MPGKENKALPPLRKRYSNRKHESSRSEHSVRATEQSAHLVKAWLAGTEAGENTGESGEDIEMLLQETLQNNHFTELY</sequence>
<accession>A0A5B7HGD7</accession>
<feature type="compositionally biased region" description="Basic and acidic residues" evidence="1">
    <location>
        <begin position="19"/>
        <end position="31"/>
    </location>
</feature>
<evidence type="ECO:0000313" key="3">
    <source>
        <dbReference type="Proteomes" id="UP000324222"/>
    </source>
</evidence>
<organism evidence="2 3">
    <name type="scientific">Portunus trituberculatus</name>
    <name type="common">Swimming crab</name>
    <name type="synonym">Neptunus trituberculatus</name>
    <dbReference type="NCBI Taxonomy" id="210409"/>
    <lineage>
        <taxon>Eukaryota</taxon>
        <taxon>Metazoa</taxon>
        <taxon>Ecdysozoa</taxon>
        <taxon>Arthropoda</taxon>
        <taxon>Crustacea</taxon>
        <taxon>Multicrustacea</taxon>
        <taxon>Malacostraca</taxon>
        <taxon>Eumalacostraca</taxon>
        <taxon>Eucarida</taxon>
        <taxon>Decapoda</taxon>
        <taxon>Pleocyemata</taxon>
        <taxon>Brachyura</taxon>
        <taxon>Eubrachyura</taxon>
        <taxon>Portunoidea</taxon>
        <taxon>Portunidae</taxon>
        <taxon>Portuninae</taxon>
        <taxon>Portunus</taxon>
    </lineage>
</organism>
<comment type="caution">
    <text evidence="2">The sequence shown here is derived from an EMBL/GenBank/DDBJ whole genome shotgun (WGS) entry which is preliminary data.</text>
</comment>
<dbReference type="Proteomes" id="UP000324222">
    <property type="component" value="Unassembled WGS sequence"/>
</dbReference>
<evidence type="ECO:0000313" key="2">
    <source>
        <dbReference type="EMBL" id="MPC71881.1"/>
    </source>
</evidence>
<dbReference type="AlphaFoldDB" id="A0A5B7HGD7"/>
<dbReference type="EMBL" id="VSRR010033710">
    <property type="protein sequence ID" value="MPC71881.1"/>
    <property type="molecule type" value="Genomic_DNA"/>
</dbReference>
<protein>
    <submittedName>
        <fullName evidence="2">Uncharacterized protein</fullName>
    </submittedName>
</protein>
<reference evidence="2 3" key="1">
    <citation type="submission" date="2019-05" db="EMBL/GenBank/DDBJ databases">
        <title>Another draft genome of Portunus trituberculatus and its Hox gene families provides insights of decapod evolution.</title>
        <authorList>
            <person name="Jeong J.-H."/>
            <person name="Song I."/>
            <person name="Kim S."/>
            <person name="Choi T."/>
            <person name="Kim D."/>
            <person name="Ryu S."/>
            <person name="Kim W."/>
        </authorList>
    </citation>
    <scope>NUCLEOTIDE SEQUENCE [LARGE SCALE GENOMIC DNA]</scope>
    <source>
        <tissue evidence="2">Muscle</tissue>
    </source>
</reference>
<feature type="region of interest" description="Disordered" evidence="1">
    <location>
        <begin position="1"/>
        <end position="34"/>
    </location>
</feature>
<evidence type="ECO:0000256" key="1">
    <source>
        <dbReference type="SAM" id="MobiDB-lite"/>
    </source>
</evidence>
<proteinExistence type="predicted"/>
<gene>
    <name evidence="2" type="ORF">E2C01_066171</name>
</gene>